<name>A0ACB8H7S3_PSICU</name>
<protein>
    <submittedName>
        <fullName evidence="1">Uncharacterized protein</fullName>
    </submittedName>
</protein>
<dbReference type="Proteomes" id="UP000664032">
    <property type="component" value="Unassembled WGS sequence"/>
</dbReference>
<organism evidence="1 2">
    <name type="scientific">Psilocybe cubensis</name>
    <name type="common">Psychedelic mushroom</name>
    <name type="synonym">Stropharia cubensis</name>
    <dbReference type="NCBI Taxonomy" id="181762"/>
    <lineage>
        <taxon>Eukaryota</taxon>
        <taxon>Fungi</taxon>
        <taxon>Dikarya</taxon>
        <taxon>Basidiomycota</taxon>
        <taxon>Agaricomycotina</taxon>
        <taxon>Agaricomycetes</taxon>
        <taxon>Agaricomycetidae</taxon>
        <taxon>Agaricales</taxon>
        <taxon>Agaricineae</taxon>
        <taxon>Strophariaceae</taxon>
        <taxon>Psilocybe</taxon>
    </lineage>
</organism>
<proteinExistence type="predicted"/>
<gene>
    <name evidence="1" type="ORF">JR316_0005319</name>
</gene>
<reference evidence="1" key="1">
    <citation type="submission" date="2021-10" db="EMBL/GenBank/DDBJ databases">
        <title>Psilocybe cubensis genome.</title>
        <authorList>
            <person name="Mckernan K.J."/>
            <person name="Crawford S."/>
            <person name="Trippe A."/>
            <person name="Kane L.T."/>
            <person name="Mclaughlin S."/>
        </authorList>
    </citation>
    <scope>NUCLEOTIDE SEQUENCE</scope>
    <source>
        <strain evidence="1">MGC-MH-2018</strain>
    </source>
</reference>
<accession>A0ACB8H7S3</accession>
<comment type="caution">
    <text evidence="1">The sequence shown here is derived from an EMBL/GenBank/DDBJ whole genome shotgun (WGS) entry which is preliminary data.</text>
</comment>
<evidence type="ECO:0000313" key="1">
    <source>
        <dbReference type="EMBL" id="KAH9483215.1"/>
    </source>
</evidence>
<keyword evidence="2" id="KW-1185">Reference proteome</keyword>
<evidence type="ECO:0000313" key="2">
    <source>
        <dbReference type="Proteomes" id="UP000664032"/>
    </source>
</evidence>
<sequence length="122" mass="13265">MEFGGVSELLWLTSELLAVGSTRGRIAILALQGNKLVERCKKKAHGDGAARVPVQSMDYCPETKRLVSLGQGLNPNSYSEPRQCYAINNIGDDNVPTNTLSLSKTEEIVLGHEDGAPDNRHM</sequence>
<dbReference type="EMBL" id="JAFIQS020000004">
    <property type="protein sequence ID" value="KAH9483215.1"/>
    <property type="molecule type" value="Genomic_DNA"/>
</dbReference>